<evidence type="ECO:0000256" key="7">
    <source>
        <dbReference type="ARBA" id="ARBA00023125"/>
    </source>
</evidence>
<keyword evidence="3" id="KW-0227">DNA damage</keyword>
<dbReference type="GO" id="GO:0006281">
    <property type="term" value="P:DNA repair"/>
    <property type="evidence" value="ECO:0007669"/>
    <property type="project" value="UniProtKB-KW"/>
</dbReference>
<evidence type="ECO:0000259" key="10">
    <source>
        <dbReference type="PROSITE" id="PS51194"/>
    </source>
</evidence>
<evidence type="ECO:0000256" key="2">
    <source>
        <dbReference type="ARBA" id="ARBA00022741"/>
    </source>
</evidence>
<dbReference type="PROSITE" id="PS51194">
    <property type="entry name" value="HELICASE_CTER"/>
    <property type="match status" value="1"/>
</dbReference>
<dbReference type="Pfam" id="PF02559">
    <property type="entry name" value="CarD_TRCF_RID"/>
    <property type="match status" value="1"/>
</dbReference>
<evidence type="ECO:0000256" key="5">
    <source>
        <dbReference type="ARBA" id="ARBA00022806"/>
    </source>
</evidence>
<gene>
    <name evidence="11" type="primary">mfd</name>
    <name evidence="11" type="ordered locus">BCc_180</name>
</gene>
<dbReference type="RefSeq" id="WP_011672571.1">
    <property type="nucleotide sequence ID" value="NC_008513.1"/>
</dbReference>
<dbReference type="GO" id="GO:0003678">
    <property type="term" value="F:DNA helicase activity"/>
    <property type="evidence" value="ECO:0007669"/>
    <property type="project" value="TreeGrafter"/>
</dbReference>
<dbReference type="SMART" id="SM00487">
    <property type="entry name" value="DEXDc"/>
    <property type="match status" value="1"/>
</dbReference>
<dbReference type="NCBIfam" id="TIGR00580">
    <property type="entry name" value="mfd"/>
    <property type="match status" value="1"/>
</dbReference>
<dbReference type="InterPro" id="IPR027417">
    <property type="entry name" value="P-loop_NTPase"/>
</dbReference>
<dbReference type="Proteomes" id="UP000000669">
    <property type="component" value="Chromosome"/>
</dbReference>
<dbReference type="InterPro" id="IPR037235">
    <property type="entry name" value="TRCF-like_C_D7"/>
</dbReference>
<dbReference type="Pfam" id="PF03461">
    <property type="entry name" value="TRCF"/>
    <property type="match status" value="1"/>
</dbReference>
<keyword evidence="6" id="KW-0067">ATP-binding</keyword>
<keyword evidence="7" id="KW-0238">DNA-binding</keyword>
<dbReference type="SUPFAM" id="SSF143517">
    <property type="entry name" value="TRCF domain-like"/>
    <property type="match status" value="1"/>
</dbReference>
<dbReference type="InterPro" id="IPR004576">
    <property type="entry name" value="Mfd"/>
</dbReference>
<dbReference type="PROSITE" id="PS51192">
    <property type="entry name" value="HELICASE_ATP_BIND_1"/>
    <property type="match status" value="1"/>
</dbReference>
<evidence type="ECO:0000256" key="4">
    <source>
        <dbReference type="ARBA" id="ARBA00022801"/>
    </source>
</evidence>
<dbReference type="KEGG" id="bcc:BCc_180"/>
<proteinExistence type="predicted"/>
<evidence type="ECO:0000256" key="6">
    <source>
        <dbReference type="ARBA" id="ARBA00022840"/>
    </source>
</evidence>
<dbReference type="SMART" id="SM00982">
    <property type="entry name" value="TRCF"/>
    <property type="match status" value="1"/>
</dbReference>
<keyword evidence="12" id="KW-1185">Reference proteome</keyword>
<name>Q057P7_BUCCC</name>
<dbReference type="InterPro" id="IPR036101">
    <property type="entry name" value="CarD-like/TRCF_RID_sf"/>
</dbReference>
<keyword evidence="2" id="KW-0547">Nucleotide-binding</keyword>
<feature type="domain" description="Helicase C-terminal" evidence="10">
    <location>
        <begin position="319"/>
        <end position="485"/>
    </location>
</feature>
<dbReference type="PANTHER" id="PTHR47964:SF1">
    <property type="entry name" value="ATP-DEPENDENT DNA HELICASE HOMOLOG RECG, CHLOROPLASTIC"/>
    <property type="match status" value="1"/>
</dbReference>
<dbReference type="SUPFAM" id="SSF141259">
    <property type="entry name" value="CarD-like"/>
    <property type="match status" value="1"/>
</dbReference>
<keyword evidence="8" id="KW-0234">DNA repair</keyword>
<sequence length="683" mass="80723">MKKKNTKKKTFQKNQLVIHTQYGIGRYIDLCTLKNKGKLTDYFVIMYANKVKLYVPITSLNLINIYKTSNTSKISLNTLGTKTWLETCKKVKKKIYDAAVELIDIKAHRYCRKGFSFKKNILKYKNFCNKCLYHITLDQKNSIKEIIQDMKKSVPMDRLLCGDVGFGKTEIAMRATFIALDNKKQVAILVPTTLLAQQHYNTFKNRFSEYKYKINVYSRFTSSKKEKIIKKKIKNGKINILIGTHKILSKYLIWKNLGLLIIDEEHRFGVFHKEKIKKLYINIDILTLTATPIPRTLNMSILGIKDLSIISTPPKKRLKIKTFIKNFHPKIIRKVILRELKRKGQVYYLFNRVKNIEEKKKYLLYLIPEARIEISHGKMNSKDLYKIMYDFFNKKFDILICTTIIDTEINISNVNTMIIENADKFGLSQLHQLRGRIGRSKRQAYAFFLIPNLNKINKKAKKRLNIIKNYTDLGSGLILSKHDLEIRGVGELLGTNQSGHIKTIGFKLYKKFLKESILKIKQKKNLQTINEIKNFNQNIDIQLNVSAILPNNYIKDINIRLMYYKKISSVKKNKKLKKIKHAMFNIFGKLPKYTKNLFLLTQIKILSKKIGIKKIFFHIKKICLIFSKKNILNIQWLYKKIIRNLFYWKILKYKIYYYKKFSNDKELLYWIKNFLKKIINKNK</sequence>
<dbReference type="Gene3D" id="2.40.10.170">
    <property type="match status" value="1"/>
</dbReference>
<dbReference type="eggNOG" id="COG1197">
    <property type="taxonomic scope" value="Bacteria"/>
</dbReference>
<dbReference type="Pfam" id="PF00271">
    <property type="entry name" value="Helicase_C"/>
    <property type="match status" value="1"/>
</dbReference>
<dbReference type="GO" id="GO:0003684">
    <property type="term" value="F:damaged DNA binding"/>
    <property type="evidence" value="ECO:0007669"/>
    <property type="project" value="InterPro"/>
</dbReference>
<dbReference type="STRING" id="372461.BCc_180"/>
<evidence type="ECO:0000256" key="3">
    <source>
        <dbReference type="ARBA" id="ARBA00022763"/>
    </source>
</evidence>
<dbReference type="GO" id="GO:0016787">
    <property type="term" value="F:hydrolase activity"/>
    <property type="evidence" value="ECO:0007669"/>
    <property type="project" value="UniProtKB-KW"/>
</dbReference>
<accession>Q057P7</accession>
<protein>
    <submittedName>
        <fullName evidence="11">Transcription-repair coupling factor</fullName>
        <ecNumber evidence="11">3.6.1.-</ecNumber>
    </submittedName>
</protein>
<keyword evidence="5" id="KW-0347">Helicase</keyword>
<evidence type="ECO:0000313" key="11">
    <source>
        <dbReference type="EMBL" id="ABJ90652.1"/>
    </source>
</evidence>
<dbReference type="InterPro" id="IPR011545">
    <property type="entry name" value="DEAD/DEAH_box_helicase_dom"/>
</dbReference>
<dbReference type="OrthoDB" id="9804325at2"/>
<dbReference type="Pfam" id="PF00270">
    <property type="entry name" value="DEAD"/>
    <property type="match status" value="1"/>
</dbReference>
<dbReference type="SMART" id="SM00490">
    <property type="entry name" value="HELICc"/>
    <property type="match status" value="1"/>
</dbReference>
<keyword evidence="4 11" id="KW-0378">Hydrolase</keyword>
<dbReference type="InterPro" id="IPR005118">
    <property type="entry name" value="TRCF_C"/>
</dbReference>
<dbReference type="AlphaFoldDB" id="Q057P7"/>
<evidence type="ECO:0000256" key="1">
    <source>
        <dbReference type="ARBA" id="ARBA00022490"/>
    </source>
</evidence>
<dbReference type="HOGENOM" id="CLU_005122_8_2_6"/>
<dbReference type="InterPro" id="IPR003711">
    <property type="entry name" value="CarD-like/TRCF_RID"/>
</dbReference>
<dbReference type="GO" id="GO:0005524">
    <property type="term" value="F:ATP binding"/>
    <property type="evidence" value="ECO:0007669"/>
    <property type="project" value="UniProtKB-KW"/>
</dbReference>
<dbReference type="InterPro" id="IPR014001">
    <property type="entry name" value="Helicase_ATP-bd"/>
</dbReference>
<dbReference type="SMART" id="SM01058">
    <property type="entry name" value="CarD_TRCF"/>
    <property type="match status" value="1"/>
</dbReference>
<dbReference type="EMBL" id="CP000263">
    <property type="protein sequence ID" value="ABJ90652.1"/>
    <property type="molecule type" value="Genomic_DNA"/>
</dbReference>
<evidence type="ECO:0000259" key="9">
    <source>
        <dbReference type="PROSITE" id="PS51192"/>
    </source>
</evidence>
<dbReference type="PANTHER" id="PTHR47964">
    <property type="entry name" value="ATP-DEPENDENT DNA HELICASE HOMOLOG RECG, CHLOROPLASTIC"/>
    <property type="match status" value="1"/>
</dbReference>
<dbReference type="Gene3D" id="3.90.1150.50">
    <property type="entry name" value="Transcription-repair-coupling factor, D7 domain"/>
    <property type="match status" value="1"/>
</dbReference>
<evidence type="ECO:0000313" key="12">
    <source>
        <dbReference type="Proteomes" id="UP000000669"/>
    </source>
</evidence>
<keyword evidence="1" id="KW-0963">Cytoplasm</keyword>
<dbReference type="SUPFAM" id="SSF52540">
    <property type="entry name" value="P-loop containing nucleoside triphosphate hydrolases"/>
    <property type="match status" value="2"/>
</dbReference>
<evidence type="ECO:0000256" key="8">
    <source>
        <dbReference type="ARBA" id="ARBA00023204"/>
    </source>
</evidence>
<feature type="domain" description="Helicase ATP-binding" evidence="9">
    <location>
        <begin position="149"/>
        <end position="310"/>
    </location>
</feature>
<dbReference type="InterPro" id="IPR001650">
    <property type="entry name" value="Helicase_C-like"/>
</dbReference>
<dbReference type="EC" id="3.6.1.-" evidence="11"/>
<dbReference type="InterPro" id="IPR047112">
    <property type="entry name" value="RecG/Mfd"/>
</dbReference>
<reference evidence="11 12" key="1">
    <citation type="journal article" date="2006" name="Science">
        <title>A small microbial genome: the end of a long symbiotic relationship?</title>
        <authorList>
            <person name="Perez-Brocal V."/>
            <person name="Gil R."/>
            <person name="Ramos S."/>
            <person name="Lamelas A."/>
            <person name="Postigo M."/>
            <person name="Michelena J.M."/>
            <person name="Silva F.J."/>
            <person name="Moya A."/>
            <person name="Latorre A."/>
        </authorList>
    </citation>
    <scope>NUCLEOTIDE SEQUENCE [LARGE SCALE GENOMIC DNA]</scope>
    <source>
        <strain evidence="12">Cc</strain>
    </source>
</reference>
<dbReference type="Gene3D" id="3.40.50.300">
    <property type="entry name" value="P-loop containing nucleotide triphosphate hydrolases"/>
    <property type="match status" value="2"/>
</dbReference>
<organism evidence="11 12">
    <name type="scientific">Buchnera aphidicola subsp. Cinara cedri (strain Cc)</name>
    <dbReference type="NCBI Taxonomy" id="372461"/>
    <lineage>
        <taxon>Bacteria</taxon>
        <taxon>Pseudomonadati</taxon>
        <taxon>Pseudomonadota</taxon>
        <taxon>Gammaproteobacteria</taxon>
        <taxon>Enterobacterales</taxon>
        <taxon>Erwiniaceae</taxon>
        <taxon>Buchnera</taxon>
    </lineage>
</organism>